<name>A0A2V4AQ54_9PSEU</name>
<evidence type="ECO:0000313" key="3">
    <source>
        <dbReference type="EMBL" id="PXY22840.1"/>
    </source>
</evidence>
<dbReference type="AlphaFoldDB" id="A0A2V4AQ54"/>
<proteinExistence type="predicted"/>
<feature type="signal peptide" evidence="2">
    <location>
        <begin position="1"/>
        <end position="23"/>
    </location>
</feature>
<reference evidence="3 4" key="1">
    <citation type="submission" date="2016-07" db="EMBL/GenBank/DDBJ databases">
        <title>Draft genome sequence of Prauserella muralis DSM 45305, isolated from a mould-covered wall in an indoor environment.</title>
        <authorList>
            <person name="Ruckert C."/>
            <person name="Albersmeier A."/>
            <person name="Jiang C.-L."/>
            <person name="Jiang Y."/>
            <person name="Kalinowski J."/>
            <person name="Schneider O."/>
            <person name="Winkler A."/>
            <person name="Zotchev S.B."/>
        </authorList>
    </citation>
    <scope>NUCLEOTIDE SEQUENCE [LARGE SCALE GENOMIC DNA]</scope>
    <source>
        <strain evidence="3 4">DSM 45305</strain>
    </source>
</reference>
<feature type="chain" id="PRO_5043590529" evidence="2">
    <location>
        <begin position="24"/>
        <end position="169"/>
    </location>
</feature>
<gene>
    <name evidence="3" type="ORF">BAY60_23965</name>
</gene>
<dbReference type="Proteomes" id="UP000249915">
    <property type="component" value="Unassembled WGS sequence"/>
</dbReference>
<feature type="compositionally biased region" description="Low complexity" evidence="1">
    <location>
        <begin position="34"/>
        <end position="51"/>
    </location>
</feature>
<feature type="region of interest" description="Disordered" evidence="1">
    <location>
        <begin position="24"/>
        <end position="51"/>
    </location>
</feature>
<evidence type="ECO:0000256" key="2">
    <source>
        <dbReference type="SAM" id="SignalP"/>
    </source>
</evidence>
<evidence type="ECO:0000313" key="4">
    <source>
        <dbReference type="Proteomes" id="UP000249915"/>
    </source>
</evidence>
<organism evidence="3 4">
    <name type="scientific">Prauserella muralis</name>
    <dbReference type="NCBI Taxonomy" id="588067"/>
    <lineage>
        <taxon>Bacteria</taxon>
        <taxon>Bacillati</taxon>
        <taxon>Actinomycetota</taxon>
        <taxon>Actinomycetes</taxon>
        <taxon>Pseudonocardiales</taxon>
        <taxon>Pseudonocardiaceae</taxon>
        <taxon>Prauserella</taxon>
    </lineage>
</organism>
<keyword evidence="2" id="KW-0732">Signal</keyword>
<accession>A0A2V4AQ54</accession>
<evidence type="ECO:0000256" key="1">
    <source>
        <dbReference type="SAM" id="MobiDB-lite"/>
    </source>
</evidence>
<dbReference type="OrthoDB" id="4332568at2"/>
<dbReference type="EMBL" id="MASW01000005">
    <property type="protein sequence ID" value="PXY22840.1"/>
    <property type="molecule type" value="Genomic_DNA"/>
</dbReference>
<dbReference type="PROSITE" id="PS51257">
    <property type="entry name" value="PROKAR_LIPOPROTEIN"/>
    <property type="match status" value="1"/>
</dbReference>
<dbReference type="RefSeq" id="WP_112283449.1">
    <property type="nucleotide sequence ID" value="NZ_MASW01000005.1"/>
</dbReference>
<protein>
    <submittedName>
        <fullName evidence="3">Uncharacterized protein</fullName>
    </submittedName>
</protein>
<keyword evidence="4" id="KW-1185">Reference proteome</keyword>
<comment type="caution">
    <text evidence="3">The sequence shown here is derived from an EMBL/GenBank/DDBJ whole genome shotgun (WGS) entry which is preliminary data.</text>
</comment>
<sequence length="169" mass="17616">MRAQTIAPLAAALALVLAGCSQHSDEPGTRHRTAPQASPSPAATTTAAPSTDHTRFVCRTVDAAAFDQLLAASLAVAGDTKGPALRAGVAASYRDFADRLAQAAPLAPATLRSALTRWASTSIDVARFVTENQPRPGLVVDFGPAEPRWNAAREAAEKICGHPLPRLDD</sequence>